<evidence type="ECO:0000256" key="6">
    <source>
        <dbReference type="SAM" id="Phobius"/>
    </source>
</evidence>
<accession>A0A9Q0KLS5</accession>
<feature type="transmembrane region" description="Helical" evidence="6">
    <location>
        <begin position="121"/>
        <end position="139"/>
    </location>
</feature>
<dbReference type="OrthoDB" id="1873740at2759"/>
<comment type="subcellular location">
    <subcellularLocation>
        <location evidence="1">Membrane</location>
        <topology evidence="1">Multi-pass membrane protein</topology>
    </subcellularLocation>
</comment>
<dbReference type="GO" id="GO:0005886">
    <property type="term" value="C:plasma membrane"/>
    <property type="evidence" value="ECO:0007669"/>
    <property type="project" value="TreeGrafter"/>
</dbReference>
<sequence length="239" mass="27058">MIKKLHIRIALRATRCHCHSFFDNAIIRSYMQILIGSQLFLTVMAIHLSLQVAPQDLQQGGNSHIPYVHVPAFMFPLTKHPLFLRLFGTGTQMSIFSMLYTLVIGGFWGRPMWGTFWVWDARLTSVFILFLIYLGAFHLKKLPVEPAPIFIRVGPIDIRIIKSLVNCTSIHVPMLIPIFSYFANSPFSTHILFILETCLPIPSFPESPLMDEIEARKGGLLASSLVEIDSSCRKGTKLD</sequence>
<evidence type="ECO:0000259" key="7">
    <source>
        <dbReference type="Pfam" id="PF01578"/>
    </source>
</evidence>
<evidence type="ECO:0000313" key="8">
    <source>
        <dbReference type="EMBL" id="KAJ4972968.1"/>
    </source>
</evidence>
<dbReference type="InterPro" id="IPR045062">
    <property type="entry name" value="Cyt_c_biogenesis_CcsA/CcmC"/>
</dbReference>
<evidence type="ECO:0000313" key="9">
    <source>
        <dbReference type="Proteomes" id="UP001141806"/>
    </source>
</evidence>
<keyword evidence="4 6" id="KW-1133">Transmembrane helix</keyword>
<evidence type="ECO:0000256" key="4">
    <source>
        <dbReference type="ARBA" id="ARBA00022989"/>
    </source>
</evidence>
<evidence type="ECO:0000256" key="3">
    <source>
        <dbReference type="ARBA" id="ARBA00022748"/>
    </source>
</evidence>
<organism evidence="8 9">
    <name type="scientific">Protea cynaroides</name>
    <dbReference type="NCBI Taxonomy" id="273540"/>
    <lineage>
        <taxon>Eukaryota</taxon>
        <taxon>Viridiplantae</taxon>
        <taxon>Streptophyta</taxon>
        <taxon>Embryophyta</taxon>
        <taxon>Tracheophyta</taxon>
        <taxon>Spermatophyta</taxon>
        <taxon>Magnoliopsida</taxon>
        <taxon>Proteales</taxon>
        <taxon>Proteaceae</taxon>
        <taxon>Protea</taxon>
    </lineage>
</organism>
<comment type="caution">
    <text evidence="8">The sequence shown here is derived from an EMBL/GenBank/DDBJ whole genome shotgun (WGS) entry which is preliminary data.</text>
</comment>
<gene>
    <name evidence="8" type="ORF">NE237_006142</name>
</gene>
<reference evidence="8" key="1">
    <citation type="journal article" date="2023" name="Plant J.">
        <title>The genome of the king protea, Protea cynaroides.</title>
        <authorList>
            <person name="Chang J."/>
            <person name="Duong T.A."/>
            <person name="Schoeman C."/>
            <person name="Ma X."/>
            <person name="Roodt D."/>
            <person name="Barker N."/>
            <person name="Li Z."/>
            <person name="Van de Peer Y."/>
            <person name="Mizrachi E."/>
        </authorList>
    </citation>
    <scope>NUCLEOTIDE SEQUENCE</scope>
    <source>
        <tissue evidence="8">Young leaves</tissue>
    </source>
</reference>
<dbReference type="GO" id="GO:0017004">
    <property type="term" value="P:cytochrome complex assembly"/>
    <property type="evidence" value="ECO:0007669"/>
    <property type="project" value="UniProtKB-KW"/>
</dbReference>
<dbReference type="Proteomes" id="UP001141806">
    <property type="component" value="Unassembled WGS sequence"/>
</dbReference>
<dbReference type="PANTHER" id="PTHR30071">
    <property type="entry name" value="HEME EXPORTER PROTEIN C"/>
    <property type="match status" value="1"/>
</dbReference>
<dbReference type="PANTHER" id="PTHR30071:SF1">
    <property type="entry name" value="CYTOCHROME B_B6 PROTEIN-RELATED"/>
    <property type="match status" value="1"/>
</dbReference>
<proteinExistence type="predicted"/>
<feature type="domain" description="Cytochrome c assembly protein" evidence="7">
    <location>
        <begin position="78"/>
        <end position="167"/>
    </location>
</feature>
<keyword evidence="3" id="KW-0201">Cytochrome c-type biogenesis</keyword>
<dbReference type="GO" id="GO:0020037">
    <property type="term" value="F:heme binding"/>
    <property type="evidence" value="ECO:0007669"/>
    <property type="project" value="InterPro"/>
</dbReference>
<feature type="transmembrane region" description="Helical" evidence="6">
    <location>
        <begin position="82"/>
        <end position="109"/>
    </location>
</feature>
<dbReference type="InterPro" id="IPR002541">
    <property type="entry name" value="Cyt_c_assembly"/>
</dbReference>
<evidence type="ECO:0000256" key="5">
    <source>
        <dbReference type="ARBA" id="ARBA00023136"/>
    </source>
</evidence>
<dbReference type="Pfam" id="PF01578">
    <property type="entry name" value="Cytochrom_C_asm"/>
    <property type="match status" value="1"/>
</dbReference>
<dbReference type="AlphaFoldDB" id="A0A9Q0KLS5"/>
<dbReference type="EMBL" id="JAMYWD010000004">
    <property type="protein sequence ID" value="KAJ4972968.1"/>
    <property type="molecule type" value="Genomic_DNA"/>
</dbReference>
<name>A0A9Q0KLS5_9MAGN</name>
<keyword evidence="2 6" id="KW-0812">Transmembrane</keyword>
<keyword evidence="9" id="KW-1185">Reference proteome</keyword>
<evidence type="ECO:0000256" key="1">
    <source>
        <dbReference type="ARBA" id="ARBA00004141"/>
    </source>
</evidence>
<keyword evidence="5 6" id="KW-0472">Membrane</keyword>
<protein>
    <recommendedName>
        <fullName evidence="7">Cytochrome c assembly protein domain-containing protein</fullName>
    </recommendedName>
</protein>
<evidence type="ECO:0000256" key="2">
    <source>
        <dbReference type="ARBA" id="ARBA00022692"/>
    </source>
</evidence>